<feature type="transmembrane region" description="Helical" evidence="1">
    <location>
        <begin position="13"/>
        <end position="35"/>
    </location>
</feature>
<proteinExistence type="predicted"/>
<gene>
    <name evidence="2" type="ordered locus">Terro_1268</name>
</gene>
<keyword evidence="1" id="KW-0472">Membrane</keyword>
<dbReference type="AlphaFoldDB" id="I3ZEB0"/>
<dbReference type="HOGENOM" id="CLU_2995139_0_0_0"/>
<protein>
    <submittedName>
        <fullName evidence="2">Uncharacterized protein</fullName>
    </submittedName>
</protein>
<dbReference type="KEGG" id="trs:Terro_1268"/>
<name>I3ZEB0_TERRK</name>
<keyword evidence="1" id="KW-1133">Transmembrane helix</keyword>
<accession>I3ZEB0</accession>
<reference evidence="2 3" key="1">
    <citation type="submission" date="2012-06" db="EMBL/GenBank/DDBJ databases">
        <title>Complete genome of Terriglobus roseus DSM 18391.</title>
        <authorList>
            <consortium name="US DOE Joint Genome Institute (JGI-PGF)"/>
            <person name="Lucas S."/>
            <person name="Copeland A."/>
            <person name="Lapidus A."/>
            <person name="Glavina del Rio T."/>
            <person name="Dalin E."/>
            <person name="Tice H."/>
            <person name="Bruce D."/>
            <person name="Goodwin L."/>
            <person name="Pitluck S."/>
            <person name="Peters L."/>
            <person name="Mikhailova N."/>
            <person name="Munk A.C.C."/>
            <person name="Kyrpides N."/>
            <person name="Mavromatis K."/>
            <person name="Ivanova N."/>
            <person name="Brettin T."/>
            <person name="Detter J.C."/>
            <person name="Han C."/>
            <person name="Larimer F."/>
            <person name="Land M."/>
            <person name="Hauser L."/>
            <person name="Markowitz V."/>
            <person name="Cheng J.-F."/>
            <person name="Hugenholtz P."/>
            <person name="Woyke T."/>
            <person name="Wu D."/>
            <person name="Brambilla E."/>
            <person name="Klenk H.-P."/>
            <person name="Eisen J.A."/>
        </authorList>
    </citation>
    <scope>NUCLEOTIDE SEQUENCE [LARGE SCALE GENOMIC DNA]</scope>
    <source>
        <strain evidence="3">DSM 18391 / NRRL B-41598 / KBS 63</strain>
    </source>
</reference>
<evidence type="ECO:0000256" key="1">
    <source>
        <dbReference type="SAM" id="Phobius"/>
    </source>
</evidence>
<dbReference type="EMBL" id="CP003379">
    <property type="protein sequence ID" value="AFL87578.1"/>
    <property type="molecule type" value="Genomic_DNA"/>
</dbReference>
<evidence type="ECO:0000313" key="3">
    <source>
        <dbReference type="Proteomes" id="UP000006056"/>
    </source>
</evidence>
<keyword evidence="3" id="KW-1185">Reference proteome</keyword>
<organism evidence="2 3">
    <name type="scientific">Terriglobus roseus (strain DSM 18391 / NRRL B-41598 / KBS 63)</name>
    <dbReference type="NCBI Taxonomy" id="926566"/>
    <lineage>
        <taxon>Bacteria</taxon>
        <taxon>Pseudomonadati</taxon>
        <taxon>Acidobacteriota</taxon>
        <taxon>Terriglobia</taxon>
        <taxon>Terriglobales</taxon>
        <taxon>Acidobacteriaceae</taxon>
        <taxon>Terriglobus</taxon>
    </lineage>
</organism>
<evidence type="ECO:0000313" key="2">
    <source>
        <dbReference type="EMBL" id="AFL87578.1"/>
    </source>
</evidence>
<sequence>MCWLSLTRTNPPMSLLLTMGLLDACWVFSISDVWLQNTYYILHREGMMAARAMPAFP</sequence>
<keyword evidence="1" id="KW-0812">Transmembrane</keyword>
<dbReference type="Proteomes" id="UP000006056">
    <property type="component" value="Chromosome"/>
</dbReference>
<dbReference type="STRING" id="926566.Terro_1268"/>